<proteinExistence type="predicted"/>
<accession>A0ACB9BP87</accession>
<evidence type="ECO:0000313" key="1">
    <source>
        <dbReference type="EMBL" id="KAI3723846.1"/>
    </source>
</evidence>
<dbReference type="Proteomes" id="UP001055811">
    <property type="component" value="Linkage Group LG06"/>
</dbReference>
<reference evidence="2" key="1">
    <citation type="journal article" date="2022" name="Mol. Ecol. Resour.">
        <title>The genomes of chicory, endive, great burdock and yacon provide insights into Asteraceae palaeo-polyploidization history and plant inulin production.</title>
        <authorList>
            <person name="Fan W."/>
            <person name="Wang S."/>
            <person name="Wang H."/>
            <person name="Wang A."/>
            <person name="Jiang F."/>
            <person name="Liu H."/>
            <person name="Zhao H."/>
            <person name="Xu D."/>
            <person name="Zhang Y."/>
        </authorList>
    </citation>
    <scope>NUCLEOTIDE SEQUENCE [LARGE SCALE GENOMIC DNA]</scope>
    <source>
        <strain evidence="2">cv. Punajuju</strain>
    </source>
</reference>
<sequence length="193" mass="21839">MLNEDHLSSTTSLETTYSVEGEHLRSTTEDSMFQGESNRSSAEQIPLIPPIVHFGEGEPVSRFPTSKSIAHVQGEPDHSDAQNDDTHPTLDYPSDTKEITSETLPEYDPAYPPFDKWTRYHLKKQVLVEPKNVKDAFQHSDWVEAMQSELADFERNKVWRLIPKAANTSIVDLEEACYAEAQEPIPASFIFMG</sequence>
<reference evidence="1 2" key="2">
    <citation type="journal article" date="2022" name="Mol. Ecol. Resour.">
        <title>The genomes of chicory, endive, great burdock and yacon provide insights into Asteraceae paleo-polyploidization history and plant inulin production.</title>
        <authorList>
            <person name="Fan W."/>
            <person name="Wang S."/>
            <person name="Wang H."/>
            <person name="Wang A."/>
            <person name="Jiang F."/>
            <person name="Liu H."/>
            <person name="Zhao H."/>
            <person name="Xu D."/>
            <person name="Zhang Y."/>
        </authorList>
    </citation>
    <scope>NUCLEOTIDE SEQUENCE [LARGE SCALE GENOMIC DNA]</scope>
    <source>
        <strain evidence="2">cv. Punajuju</strain>
        <tissue evidence="1">Leaves</tissue>
    </source>
</reference>
<dbReference type="EMBL" id="CM042014">
    <property type="protein sequence ID" value="KAI3723846.1"/>
    <property type="molecule type" value="Genomic_DNA"/>
</dbReference>
<comment type="caution">
    <text evidence="1">The sequence shown here is derived from an EMBL/GenBank/DDBJ whole genome shotgun (WGS) entry which is preliminary data.</text>
</comment>
<organism evidence="1 2">
    <name type="scientific">Cichorium intybus</name>
    <name type="common">Chicory</name>
    <dbReference type="NCBI Taxonomy" id="13427"/>
    <lineage>
        <taxon>Eukaryota</taxon>
        <taxon>Viridiplantae</taxon>
        <taxon>Streptophyta</taxon>
        <taxon>Embryophyta</taxon>
        <taxon>Tracheophyta</taxon>
        <taxon>Spermatophyta</taxon>
        <taxon>Magnoliopsida</taxon>
        <taxon>eudicotyledons</taxon>
        <taxon>Gunneridae</taxon>
        <taxon>Pentapetalae</taxon>
        <taxon>asterids</taxon>
        <taxon>campanulids</taxon>
        <taxon>Asterales</taxon>
        <taxon>Asteraceae</taxon>
        <taxon>Cichorioideae</taxon>
        <taxon>Cichorieae</taxon>
        <taxon>Cichoriinae</taxon>
        <taxon>Cichorium</taxon>
    </lineage>
</organism>
<name>A0ACB9BP87_CICIN</name>
<keyword evidence="2" id="KW-1185">Reference proteome</keyword>
<protein>
    <submittedName>
        <fullName evidence="1">Uncharacterized protein</fullName>
    </submittedName>
</protein>
<gene>
    <name evidence="1" type="ORF">L2E82_35607</name>
</gene>
<evidence type="ECO:0000313" key="2">
    <source>
        <dbReference type="Proteomes" id="UP001055811"/>
    </source>
</evidence>